<dbReference type="CDD" id="cd03257">
    <property type="entry name" value="ABC_NikE_OppD_transporters"/>
    <property type="match status" value="1"/>
</dbReference>
<dbReference type="OrthoDB" id="5170605at2"/>
<comment type="similarity">
    <text evidence="1">Belongs to the ABC transporter superfamily.</text>
</comment>
<dbReference type="Pfam" id="PF08352">
    <property type="entry name" value="oligo_HPY"/>
    <property type="match status" value="1"/>
</dbReference>
<evidence type="ECO:0000313" key="8">
    <source>
        <dbReference type="Proteomes" id="UP000295680"/>
    </source>
</evidence>
<dbReference type="GO" id="GO:0005524">
    <property type="term" value="F:ATP binding"/>
    <property type="evidence" value="ECO:0007669"/>
    <property type="project" value="UniProtKB-KW"/>
</dbReference>
<dbReference type="AlphaFoldDB" id="A0A4R2JDC1"/>
<evidence type="ECO:0000256" key="2">
    <source>
        <dbReference type="ARBA" id="ARBA00022448"/>
    </source>
</evidence>
<dbReference type="Gene3D" id="3.40.50.300">
    <property type="entry name" value="P-loop containing nucleotide triphosphate hydrolases"/>
    <property type="match status" value="1"/>
</dbReference>
<sequence>MSEPLLKVDGLRVSFQRGRAGISLRPQRFDAVRGVSFDIPAGRTFGLVGESGSGKSTVGRAVLRLLRPTGGTIVFDGKEVTAFGRRTPRWYRRAVQVVFQDPLSSLNPNQVVATTLTQALAQNEALPHAERPAALRELLDQVGLAAHHARSLPRELSGGQRQRVAIARALAVRPRLIICDEPVSALDVSTQAQVINLLVQLQRDLGLSYLFVAHDLAVVRHMSHEIGVMYRGELVETGPGEQVYSAPTHPYTRMLLDSVPLPDPALQRRRRAERRTDLEEFSWQPTAS</sequence>
<dbReference type="SMART" id="SM00382">
    <property type="entry name" value="AAA"/>
    <property type="match status" value="1"/>
</dbReference>
<evidence type="ECO:0000256" key="3">
    <source>
        <dbReference type="ARBA" id="ARBA00022741"/>
    </source>
</evidence>
<dbReference type="GO" id="GO:0015833">
    <property type="term" value="P:peptide transport"/>
    <property type="evidence" value="ECO:0007669"/>
    <property type="project" value="InterPro"/>
</dbReference>
<dbReference type="GO" id="GO:0055085">
    <property type="term" value="P:transmembrane transport"/>
    <property type="evidence" value="ECO:0007669"/>
    <property type="project" value="UniProtKB-ARBA"/>
</dbReference>
<dbReference type="InterPro" id="IPR013563">
    <property type="entry name" value="Oligopep_ABC_C"/>
</dbReference>
<name>A0A4R2JDC1_9PSEU</name>
<protein>
    <submittedName>
        <fullName evidence="7">Peptide/nickel transport system ATP-binding protein/oligopeptide transport system ATP-binding protein</fullName>
    </submittedName>
</protein>
<keyword evidence="2" id="KW-0813">Transport</keyword>
<keyword evidence="3" id="KW-0547">Nucleotide-binding</keyword>
<dbReference type="InterPro" id="IPR017871">
    <property type="entry name" value="ABC_transporter-like_CS"/>
</dbReference>
<dbReference type="Pfam" id="PF00005">
    <property type="entry name" value="ABC_tran"/>
    <property type="match status" value="1"/>
</dbReference>
<evidence type="ECO:0000259" key="6">
    <source>
        <dbReference type="PROSITE" id="PS50893"/>
    </source>
</evidence>
<dbReference type="PANTHER" id="PTHR43776">
    <property type="entry name" value="TRANSPORT ATP-BINDING PROTEIN"/>
    <property type="match status" value="1"/>
</dbReference>
<dbReference type="SUPFAM" id="SSF52540">
    <property type="entry name" value="P-loop containing nucleoside triphosphate hydrolases"/>
    <property type="match status" value="1"/>
</dbReference>
<dbReference type="RefSeq" id="WP_132124224.1">
    <property type="nucleotide sequence ID" value="NZ_SLWS01000012.1"/>
</dbReference>
<proteinExistence type="inferred from homology"/>
<dbReference type="InterPro" id="IPR003593">
    <property type="entry name" value="AAA+_ATPase"/>
</dbReference>
<dbReference type="PROSITE" id="PS00211">
    <property type="entry name" value="ABC_TRANSPORTER_1"/>
    <property type="match status" value="1"/>
</dbReference>
<evidence type="ECO:0000313" key="7">
    <source>
        <dbReference type="EMBL" id="TCO52275.1"/>
    </source>
</evidence>
<keyword evidence="8" id="KW-1185">Reference proteome</keyword>
<dbReference type="PANTHER" id="PTHR43776:SF7">
    <property type="entry name" value="D,D-DIPEPTIDE TRANSPORT ATP-BINDING PROTEIN DDPF-RELATED"/>
    <property type="match status" value="1"/>
</dbReference>
<dbReference type="InterPro" id="IPR050319">
    <property type="entry name" value="ABC_transp_ATP-bind"/>
</dbReference>
<feature type="domain" description="ABC transporter" evidence="6">
    <location>
        <begin position="6"/>
        <end position="256"/>
    </location>
</feature>
<dbReference type="InterPro" id="IPR003439">
    <property type="entry name" value="ABC_transporter-like_ATP-bd"/>
</dbReference>
<dbReference type="PROSITE" id="PS50893">
    <property type="entry name" value="ABC_TRANSPORTER_2"/>
    <property type="match status" value="1"/>
</dbReference>
<dbReference type="GO" id="GO:0016887">
    <property type="term" value="F:ATP hydrolysis activity"/>
    <property type="evidence" value="ECO:0007669"/>
    <property type="project" value="InterPro"/>
</dbReference>
<evidence type="ECO:0000256" key="1">
    <source>
        <dbReference type="ARBA" id="ARBA00005417"/>
    </source>
</evidence>
<gene>
    <name evidence="7" type="ORF">EV192_1126</name>
</gene>
<dbReference type="InterPro" id="IPR027417">
    <property type="entry name" value="P-loop_NTPase"/>
</dbReference>
<dbReference type="Proteomes" id="UP000295680">
    <property type="component" value="Unassembled WGS sequence"/>
</dbReference>
<evidence type="ECO:0000256" key="4">
    <source>
        <dbReference type="ARBA" id="ARBA00022840"/>
    </source>
</evidence>
<feature type="region of interest" description="Disordered" evidence="5">
    <location>
        <begin position="266"/>
        <end position="288"/>
    </location>
</feature>
<accession>A0A4R2JDC1</accession>
<keyword evidence="4 7" id="KW-0067">ATP-binding</keyword>
<comment type="caution">
    <text evidence="7">The sequence shown here is derived from an EMBL/GenBank/DDBJ whole genome shotgun (WGS) entry which is preliminary data.</text>
</comment>
<dbReference type="EMBL" id="SLWS01000012">
    <property type="protein sequence ID" value="TCO52275.1"/>
    <property type="molecule type" value="Genomic_DNA"/>
</dbReference>
<evidence type="ECO:0000256" key="5">
    <source>
        <dbReference type="SAM" id="MobiDB-lite"/>
    </source>
</evidence>
<organism evidence="7 8">
    <name type="scientific">Actinocrispum wychmicini</name>
    <dbReference type="NCBI Taxonomy" id="1213861"/>
    <lineage>
        <taxon>Bacteria</taxon>
        <taxon>Bacillati</taxon>
        <taxon>Actinomycetota</taxon>
        <taxon>Actinomycetes</taxon>
        <taxon>Pseudonocardiales</taxon>
        <taxon>Pseudonocardiaceae</taxon>
        <taxon>Actinocrispum</taxon>
    </lineage>
</organism>
<reference evidence="7 8" key="1">
    <citation type="submission" date="2019-03" db="EMBL/GenBank/DDBJ databases">
        <title>Genomic Encyclopedia of Type Strains, Phase IV (KMG-IV): sequencing the most valuable type-strain genomes for metagenomic binning, comparative biology and taxonomic classification.</title>
        <authorList>
            <person name="Goeker M."/>
        </authorList>
    </citation>
    <scope>NUCLEOTIDE SEQUENCE [LARGE SCALE GENOMIC DNA]</scope>
    <source>
        <strain evidence="7 8">DSM 45934</strain>
    </source>
</reference>